<dbReference type="AlphaFoldDB" id="A0A160FR03"/>
<dbReference type="Proteomes" id="UP000076852">
    <property type="component" value="Chromosome 2"/>
</dbReference>
<protein>
    <submittedName>
        <fullName evidence="1">Uncharacterized protein</fullName>
    </submittedName>
</protein>
<gene>
    <name evidence="1" type="ORF">AYM40_23720</name>
</gene>
<accession>A0A160FR03</accession>
<name>A0A160FR03_9BURK</name>
<keyword evidence="2" id="KW-1185">Reference proteome</keyword>
<evidence type="ECO:0000313" key="2">
    <source>
        <dbReference type="Proteomes" id="UP000076852"/>
    </source>
</evidence>
<organism evidence="1 2">
    <name type="scientific">Paraburkholderia phytofirmans OLGA172</name>
    <dbReference type="NCBI Taxonomy" id="1417228"/>
    <lineage>
        <taxon>Bacteria</taxon>
        <taxon>Pseudomonadati</taxon>
        <taxon>Pseudomonadota</taxon>
        <taxon>Betaproteobacteria</taxon>
        <taxon>Burkholderiales</taxon>
        <taxon>Burkholderiaceae</taxon>
        <taxon>Paraburkholderia</taxon>
    </lineage>
</organism>
<evidence type="ECO:0000313" key="1">
    <source>
        <dbReference type="EMBL" id="ANB75385.1"/>
    </source>
</evidence>
<reference evidence="1 2" key="1">
    <citation type="journal article" date="2016" name="Gene">
        <title>PacBio SMRT assembly of a complex multi-replicon genome reveals chlorocatechol degradative operon in a region of genome plasticity.</title>
        <authorList>
            <person name="Ricker N."/>
            <person name="Shen S.Y."/>
            <person name="Goordial J."/>
            <person name="Jin S."/>
            <person name="Fulthorpe R.R."/>
        </authorList>
    </citation>
    <scope>NUCLEOTIDE SEQUENCE [LARGE SCALE GENOMIC DNA]</scope>
    <source>
        <strain evidence="1 2">OLGA172</strain>
    </source>
</reference>
<dbReference type="EMBL" id="CP014579">
    <property type="protein sequence ID" value="ANB75385.1"/>
    <property type="molecule type" value="Genomic_DNA"/>
</dbReference>
<dbReference type="KEGG" id="buz:AYM40_23720"/>
<proteinExistence type="predicted"/>
<sequence length="70" mass="7431">MPANGTTDRHRQKAMTVADAIADNFAANLPTICISSHSACGWNLAASGYRLYCCCFENGEFIVAALMSSA</sequence>
<dbReference type="STRING" id="1804984.AYM40_23720"/>